<dbReference type="Pfam" id="PF00080">
    <property type="entry name" value="Sod_Cu"/>
    <property type="match status" value="1"/>
</dbReference>
<evidence type="ECO:0000259" key="4">
    <source>
        <dbReference type="Pfam" id="PF00080"/>
    </source>
</evidence>
<keyword evidence="3" id="KW-0732">Signal</keyword>
<feature type="chain" id="PRO_5038909527" description="Superoxide dismutase copper/zinc binding domain-containing protein" evidence="3">
    <location>
        <begin position="23"/>
        <end position="183"/>
    </location>
</feature>
<dbReference type="EMBL" id="BMVB01000027">
    <property type="protein sequence ID" value="GHC69385.1"/>
    <property type="molecule type" value="Genomic_DNA"/>
</dbReference>
<dbReference type="AlphaFoldDB" id="A0A918U315"/>
<dbReference type="GO" id="GO:0006801">
    <property type="term" value="P:superoxide metabolic process"/>
    <property type="evidence" value="ECO:0007669"/>
    <property type="project" value="InterPro"/>
</dbReference>
<dbReference type="GO" id="GO:0046872">
    <property type="term" value="F:metal ion binding"/>
    <property type="evidence" value="ECO:0007669"/>
    <property type="project" value="InterPro"/>
</dbReference>
<evidence type="ECO:0000313" key="5">
    <source>
        <dbReference type="EMBL" id="GHC69385.1"/>
    </source>
</evidence>
<evidence type="ECO:0000256" key="3">
    <source>
        <dbReference type="SAM" id="SignalP"/>
    </source>
</evidence>
<reference evidence="5" key="2">
    <citation type="submission" date="2020-09" db="EMBL/GenBank/DDBJ databases">
        <authorList>
            <person name="Sun Q."/>
            <person name="Ohkuma M."/>
        </authorList>
    </citation>
    <scope>NUCLEOTIDE SEQUENCE</scope>
    <source>
        <strain evidence="5">JCM 4633</strain>
    </source>
</reference>
<organism evidence="5 6">
    <name type="scientific">Streptomyces cinnamoneus</name>
    <name type="common">Streptoverticillium cinnamoneum</name>
    <dbReference type="NCBI Taxonomy" id="53446"/>
    <lineage>
        <taxon>Bacteria</taxon>
        <taxon>Bacillati</taxon>
        <taxon>Actinomycetota</taxon>
        <taxon>Actinomycetes</taxon>
        <taxon>Kitasatosporales</taxon>
        <taxon>Streptomycetaceae</taxon>
        <taxon>Streptomyces</taxon>
        <taxon>Streptomyces cinnamoneus group</taxon>
    </lineage>
</organism>
<sequence>MSLLISVVATAMAIASPMGATAAQALVVDGQFRAADGGTHRAVTFDGTAIPAGSRVTVIESTSPDGTRVELRVGGVQANRVFGAHVHTQACGTTPAASGPHYQNVKDPKQPSTDPQYANAQNEVWLDFTTDAHGDGAAVSTVQWRFRAGEARSVVIHDHGTATASGQAGTAGARLACVNVPFD</sequence>
<evidence type="ECO:0000313" key="6">
    <source>
        <dbReference type="Proteomes" id="UP000646244"/>
    </source>
</evidence>
<dbReference type="InterPro" id="IPR001424">
    <property type="entry name" value="SOD_Cu_Zn_dom"/>
</dbReference>
<dbReference type="SUPFAM" id="SSF49329">
    <property type="entry name" value="Cu,Zn superoxide dismutase-like"/>
    <property type="match status" value="1"/>
</dbReference>
<accession>A0A918U315</accession>
<feature type="signal peptide" evidence="3">
    <location>
        <begin position="1"/>
        <end position="22"/>
    </location>
</feature>
<dbReference type="Gene3D" id="2.60.40.200">
    <property type="entry name" value="Superoxide dismutase, copper/zinc binding domain"/>
    <property type="match status" value="1"/>
</dbReference>
<name>A0A918U315_STRCJ</name>
<reference evidence="5" key="1">
    <citation type="journal article" date="2014" name="Int. J. Syst. Evol. Microbiol.">
        <title>Complete genome sequence of Corynebacterium casei LMG S-19264T (=DSM 44701T), isolated from a smear-ripened cheese.</title>
        <authorList>
            <consortium name="US DOE Joint Genome Institute (JGI-PGF)"/>
            <person name="Walter F."/>
            <person name="Albersmeier A."/>
            <person name="Kalinowski J."/>
            <person name="Ruckert C."/>
        </authorList>
    </citation>
    <scope>NUCLEOTIDE SEQUENCE</scope>
    <source>
        <strain evidence="5">JCM 4633</strain>
    </source>
</reference>
<evidence type="ECO:0000256" key="1">
    <source>
        <dbReference type="ARBA" id="ARBA00010457"/>
    </source>
</evidence>
<evidence type="ECO:0000256" key="2">
    <source>
        <dbReference type="SAM" id="MobiDB-lite"/>
    </source>
</evidence>
<protein>
    <recommendedName>
        <fullName evidence="4">Superoxide dismutase copper/zinc binding domain-containing protein</fullName>
    </recommendedName>
</protein>
<comment type="caution">
    <text evidence="5">The sequence shown here is derived from an EMBL/GenBank/DDBJ whole genome shotgun (WGS) entry which is preliminary data.</text>
</comment>
<feature type="domain" description="Superoxide dismutase copper/zinc binding" evidence="4">
    <location>
        <begin position="57"/>
        <end position="179"/>
    </location>
</feature>
<proteinExistence type="inferred from homology"/>
<comment type="similarity">
    <text evidence="1">Belongs to the Cu-Zn superoxide dismutase family.</text>
</comment>
<dbReference type="RefSeq" id="WP_190112645.1">
    <property type="nucleotide sequence ID" value="NZ_BMVB01000027.1"/>
</dbReference>
<feature type="region of interest" description="Disordered" evidence="2">
    <location>
        <begin position="94"/>
        <end position="116"/>
    </location>
</feature>
<dbReference type="Proteomes" id="UP000646244">
    <property type="component" value="Unassembled WGS sequence"/>
</dbReference>
<gene>
    <name evidence="5" type="ORF">GCM10010507_55350</name>
</gene>
<dbReference type="InterPro" id="IPR036423">
    <property type="entry name" value="SOD-like_Cu/Zn_dom_sf"/>
</dbReference>